<evidence type="ECO:0000313" key="2">
    <source>
        <dbReference type="Proteomes" id="UP001058974"/>
    </source>
</evidence>
<organism evidence="1 2">
    <name type="scientific">Pisum sativum</name>
    <name type="common">Garden pea</name>
    <name type="synonym">Lathyrus oleraceus</name>
    <dbReference type="NCBI Taxonomy" id="3888"/>
    <lineage>
        <taxon>Eukaryota</taxon>
        <taxon>Viridiplantae</taxon>
        <taxon>Streptophyta</taxon>
        <taxon>Embryophyta</taxon>
        <taxon>Tracheophyta</taxon>
        <taxon>Spermatophyta</taxon>
        <taxon>Magnoliopsida</taxon>
        <taxon>eudicotyledons</taxon>
        <taxon>Gunneridae</taxon>
        <taxon>Pentapetalae</taxon>
        <taxon>rosids</taxon>
        <taxon>fabids</taxon>
        <taxon>Fabales</taxon>
        <taxon>Fabaceae</taxon>
        <taxon>Papilionoideae</taxon>
        <taxon>50 kb inversion clade</taxon>
        <taxon>NPAAA clade</taxon>
        <taxon>Hologalegina</taxon>
        <taxon>IRL clade</taxon>
        <taxon>Fabeae</taxon>
        <taxon>Lathyrus</taxon>
    </lineage>
</organism>
<dbReference type="Proteomes" id="UP001058974">
    <property type="component" value="Chromosome 5"/>
</dbReference>
<comment type="caution">
    <text evidence="1">The sequence shown here is derived from an EMBL/GenBank/DDBJ whole genome shotgun (WGS) entry which is preliminary data.</text>
</comment>
<evidence type="ECO:0000313" key="1">
    <source>
        <dbReference type="EMBL" id="KAI5412876.1"/>
    </source>
</evidence>
<proteinExistence type="predicted"/>
<accession>A0A9D4X618</accession>
<dbReference type="Gramene" id="Psat05G0748400-T1">
    <property type="protein sequence ID" value="KAI5412876.1"/>
    <property type="gene ID" value="KIW84_057484"/>
</dbReference>
<reference evidence="1 2" key="1">
    <citation type="journal article" date="2022" name="Nat. Genet.">
        <title>Improved pea reference genome and pan-genome highlight genomic features and evolutionary characteristics.</title>
        <authorList>
            <person name="Yang T."/>
            <person name="Liu R."/>
            <person name="Luo Y."/>
            <person name="Hu S."/>
            <person name="Wang D."/>
            <person name="Wang C."/>
            <person name="Pandey M.K."/>
            <person name="Ge S."/>
            <person name="Xu Q."/>
            <person name="Li N."/>
            <person name="Li G."/>
            <person name="Huang Y."/>
            <person name="Saxena R.K."/>
            <person name="Ji Y."/>
            <person name="Li M."/>
            <person name="Yan X."/>
            <person name="He Y."/>
            <person name="Liu Y."/>
            <person name="Wang X."/>
            <person name="Xiang C."/>
            <person name="Varshney R.K."/>
            <person name="Ding H."/>
            <person name="Gao S."/>
            <person name="Zong X."/>
        </authorList>
    </citation>
    <scope>NUCLEOTIDE SEQUENCE [LARGE SCALE GENOMIC DNA]</scope>
    <source>
        <strain evidence="1 2">cv. Zhongwan 6</strain>
    </source>
</reference>
<sequence>MLNWDIRFWLSKEGSRRMPILDSVMERLENNYRSVIGWKFGGWLMVVTSQFLVWRFFLSVTAVDDGAALWCSVVWPQRNQFLENVFVDPNSFGIGPDDKYKCEDPKFTEGITHV</sequence>
<gene>
    <name evidence="1" type="ORF">KIW84_057484</name>
</gene>
<dbReference type="EMBL" id="JAMSHJ010000005">
    <property type="protein sequence ID" value="KAI5412876.1"/>
    <property type="molecule type" value="Genomic_DNA"/>
</dbReference>
<keyword evidence="2" id="KW-1185">Reference proteome</keyword>
<name>A0A9D4X618_PEA</name>
<protein>
    <submittedName>
        <fullName evidence="1">Uncharacterized protein</fullName>
    </submittedName>
</protein>
<dbReference type="AlphaFoldDB" id="A0A9D4X618"/>